<dbReference type="Proteomes" id="UP001596043">
    <property type="component" value="Unassembled WGS sequence"/>
</dbReference>
<feature type="transmembrane region" description="Helical" evidence="1">
    <location>
        <begin position="355"/>
        <end position="375"/>
    </location>
</feature>
<sequence length="549" mass="62915">MKTYLLLFLLFIGYFATIAQNEDATISQFQESIQQAKTDSVKLKLKVAFSDYLYDTDVNKARSLAVEVKEILEQKDSTPYFLKLRGSALRVMAKCDVEQNKHLEALATIQSSIDIANVLKDSILLGRAFIVRGNLSKVRNDTTTAIHYFKEAENIQKKFNDSIGLADTYMHYAVLLNDYRVRKDSVPFFLNKVKQLDTTFAIRINADANMGAYYLYNKEYAKAISLYKGNIAAHKEKHRMIGLPACFMNLGVAYAFSNNKEAAFQALDSAIYYSKRLDSKGSLLSQYLSKSNMARYFGDYEIAYENYVIYKQYSDSLKNIDETKRFTEQELNYEFDKEREIAAIQLDNANTKKQLYIILFITALTLGLSIIYVVVKNKRQKVALARNETALEQMEKMKAKLALANRESELKKILVESSITEEVLNKTLDDIKEIITKHDIAQRDKELRSLSTSLLAEKSNQRAVASLQEHIDEVSVDFKVYLDKQYPMLKPKDKELLYLMKVGLSTAEISKLLKTSVASVKSKRYRIRKKLNLGSDVDIVAHLEKEMIR</sequence>
<organism evidence="4 5">
    <name type="scientific">Dokdonia ponticola</name>
    <dbReference type="NCBI Taxonomy" id="2041041"/>
    <lineage>
        <taxon>Bacteria</taxon>
        <taxon>Pseudomonadati</taxon>
        <taxon>Bacteroidota</taxon>
        <taxon>Flavobacteriia</taxon>
        <taxon>Flavobacteriales</taxon>
        <taxon>Flavobacteriaceae</taxon>
        <taxon>Dokdonia</taxon>
    </lineage>
</organism>
<dbReference type="RefSeq" id="WP_379979193.1">
    <property type="nucleotide sequence ID" value="NZ_JBHSFV010000007.1"/>
</dbReference>
<feature type="signal peptide" evidence="2">
    <location>
        <begin position="1"/>
        <end position="21"/>
    </location>
</feature>
<dbReference type="InterPro" id="IPR013249">
    <property type="entry name" value="RNA_pol_sigma70_r4_t2"/>
</dbReference>
<dbReference type="PROSITE" id="PS50043">
    <property type="entry name" value="HTH_LUXR_2"/>
    <property type="match status" value="1"/>
</dbReference>
<dbReference type="InterPro" id="IPR016032">
    <property type="entry name" value="Sig_transdc_resp-reg_C-effctor"/>
</dbReference>
<keyword evidence="1" id="KW-1133">Transmembrane helix</keyword>
<evidence type="ECO:0000256" key="2">
    <source>
        <dbReference type="SAM" id="SignalP"/>
    </source>
</evidence>
<dbReference type="Gene3D" id="1.10.10.10">
    <property type="entry name" value="Winged helix-like DNA-binding domain superfamily/Winged helix DNA-binding domain"/>
    <property type="match status" value="1"/>
</dbReference>
<dbReference type="Gene3D" id="1.25.40.10">
    <property type="entry name" value="Tetratricopeptide repeat domain"/>
    <property type="match status" value="2"/>
</dbReference>
<dbReference type="EMBL" id="JBHSFV010000007">
    <property type="protein sequence ID" value="MFC4634689.1"/>
    <property type="molecule type" value="Genomic_DNA"/>
</dbReference>
<reference evidence="5" key="1">
    <citation type="journal article" date="2019" name="Int. J. Syst. Evol. Microbiol.">
        <title>The Global Catalogue of Microorganisms (GCM) 10K type strain sequencing project: providing services to taxonomists for standard genome sequencing and annotation.</title>
        <authorList>
            <consortium name="The Broad Institute Genomics Platform"/>
            <consortium name="The Broad Institute Genome Sequencing Center for Infectious Disease"/>
            <person name="Wu L."/>
            <person name="Ma J."/>
        </authorList>
    </citation>
    <scope>NUCLEOTIDE SEQUENCE [LARGE SCALE GENOMIC DNA]</scope>
    <source>
        <strain evidence="5">YJ-61-S</strain>
    </source>
</reference>
<accession>A0ABV9HXK0</accession>
<evidence type="ECO:0000256" key="1">
    <source>
        <dbReference type="SAM" id="Phobius"/>
    </source>
</evidence>
<name>A0ABV9HXK0_9FLAO</name>
<feature type="chain" id="PRO_5047421278" evidence="2">
    <location>
        <begin position="22"/>
        <end position="549"/>
    </location>
</feature>
<evidence type="ECO:0000313" key="4">
    <source>
        <dbReference type="EMBL" id="MFC4634689.1"/>
    </source>
</evidence>
<evidence type="ECO:0000313" key="5">
    <source>
        <dbReference type="Proteomes" id="UP001596043"/>
    </source>
</evidence>
<feature type="domain" description="HTH luxR-type" evidence="3">
    <location>
        <begin position="482"/>
        <end position="547"/>
    </location>
</feature>
<dbReference type="InterPro" id="IPR036388">
    <property type="entry name" value="WH-like_DNA-bd_sf"/>
</dbReference>
<proteinExistence type="predicted"/>
<keyword evidence="5" id="KW-1185">Reference proteome</keyword>
<keyword evidence="1" id="KW-0812">Transmembrane</keyword>
<comment type="caution">
    <text evidence="4">The sequence shown here is derived from an EMBL/GenBank/DDBJ whole genome shotgun (WGS) entry which is preliminary data.</text>
</comment>
<dbReference type="SMART" id="SM00421">
    <property type="entry name" value="HTH_LUXR"/>
    <property type="match status" value="1"/>
</dbReference>
<keyword evidence="1" id="KW-0472">Membrane</keyword>
<dbReference type="Pfam" id="PF08281">
    <property type="entry name" value="Sigma70_r4_2"/>
    <property type="match status" value="1"/>
</dbReference>
<dbReference type="InterPro" id="IPR011990">
    <property type="entry name" value="TPR-like_helical_dom_sf"/>
</dbReference>
<evidence type="ECO:0000259" key="3">
    <source>
        <dbReference type="PROSITE" id="PS50043"/>
    </source>
</evidence>
<dbReference type="SUPFAM" id="SSF48452">
    <property type="entry name" value="TPR-like"/>
    <property type="match status" value="1"/>
</dbReference>
<protein>
    <submittedName>
        <fullName evidence="4">Helix-turn-helix transcriptional regulator</fullName>
    </submittedName>
</protein>
<dbReference type="InterPro" id="IPR000792">
    <property type="entry name" value="Tscrpt_reg_LuxR_C"/>
</dbReference>
<dbReference type="SUPFAM" id="SSF46894">
    <property type="entry name" value="C-terminal effector domain of the bipartite response regulators"/>
    <property type="match status" value="1"/>
</dbReference>
<keyword evidence="2" id="KW-0732">Signal</keyword>
<gene>
    <name evidence="4" type="ORF">ACFO3O_12265</name>
</gene>